<evidence type="ECO:0000313" key="4">
    <source>
        <dbReference type="EMBL" id="WNC12019.1"/>
    </source>
</evidence>
<keyword evidence="2" id="KW-0604">Photosystem II</keyword>
<protein>
    <submittedName>
        <fullName evidence="4">YCF48-related protein</fullName>
    </submittedName>
</protein>
<dbReference type="InterPro" id="IPR028203">
    <property type="entry name" value="PSII_CF48-like_dom"/>
</dbReference>
<feature type="domain" description="Photosynthesis system II assembly factor Ycf48/Hcf136-like" evidence="3">
    <location>
        <begin position="60"/>
        <end position="110"/>
    </location>
</feature>
<dbReference type="SUPFAM" id="SSF50939">
    <property type="entry name" value="Sialidases"/>
    <property type="match status" value="1"/>
</dbReference>
<keyword evidence="1" id="KW-0602">Photosynthesis</keyword>
<name>A0AAJ6M2W4_9PSED</name>
<dbReference type="Pfam" id="PF14870">
    <property type="entry name" value="PSII_BNR"/>
    <property type="match status" value="2"/>
</dbReference>
<proteinExistence type="predicted"/>
<dbReference type="Proteomes" id="UP001258207">
    <property type="component" value="Chromosome"/>
</dbReference>
<evidence type="ECO:0000256" key="1">
    <source>
        <dbReference type="ARBA" id="ARBA00022531"/>
    </source>
</evidence>
<dbReference type="PANTHER" id="PTHR47199:SF2">
    <property type="entry name" value="PHOTOSYSTEM II STABILITY_ASSEMBLY FACTOR HCF136, CHLOROPLASTIC"/>
    <property type="match status" value="1"/>
</dbReference>
<organism evidence="4 5">
    <name type="scientific">Pseudomonas coleopterorum</name>
    <dbReference type="NCBI Taxonomy" id="1605838"/>
    <lineage>
        <taxon>Bacteria</taxon>
        <taxon>Pseudomonadati</taxon>
        <taxon>Pseudomonadota</taxon>
        <taxon>Gammaproteobacteria</taxon>
        <taxon>Pseudomonadales</taxon>
        <taxon>Pseudomonadaceae</taxon>
        <taxon>Pseudomonas</taxon>
    </lineage>
</organism>
<dbReference type="InterPro" id="IPR015943">
    <property type="entry name" value="WD40/YVTN_repeat-like_dom_sf"/>
</dbReference>
<gene>
    <name evidence="4" type="ORF">RI108_15490</name>
</gene>
<dbReference type="InterPro" id="IPR036278">
    <property type="entry name" value="Sialidase_sf"/>
</dbReference>
<dbReference type="GO" id="GO:0015979">
    <property type="term" value="P:photosynthesis"/>
    <property type="evidence" value="ECO:0007669"/>
    <property type="project" value="UniProtKB-KW"/>
</dbReference>
<reference evidence="4" key="1">
    <citation type="submission" date="2023-09" db="EMBL/GenBank/DDBJ databases">
        <title>First report of Pseudomonas coleopterorum DJ13 causing leaf spot on Rhododendron pulchrum Sweet in China.</title>
        <authorList>
            <person name="Zhang Y."/>
        </authorList>
    </citation>
    <scope>NUCLEOTIDE SEQUENCE</scope>
    <source>
        <strain evidence="4">DJ13</strain>
    </source>
</reference>
<dbReference type="CDD" id="cd15482">
    <property type="entry name" value="Sialidase_non-viral"/>
    <property type="match status" value="1"/>
</dbReference>
<dbReference type="PANTHER" id="PTHR47199">
    <property type="entry name" value="PHOTOSYSTEM II STABILITY/ASSEMBLY FACTOR HCF136, CHLOROPLASTIC"/>
    <property type="match status" value="1"/>
</dbReference>
<evidence type="ECO:0000259" key="3">
    <source>
        <dbReference type="Pfam" id="PF14870"/>
    </source>
</evidence>
<feature type="domain" description="Photosynthesis system II assembly factor Ycf48/Hcf136-like" evidence="3">
    <location>
        <begin position="113"/>
        <end position="285"/>
    </location>
</feature>
<dbReference type="GO" id="GO:0009523">
    <property type="term" value="C:photosystem II"/>
    <property type="evidence" value="ECO:0007669"/>
    <property type="project" value="UniProtKB-KW"/>
</dbReference>
<dbReference type="AlphaFoldDB" id="A0AAJ6M2W4"/>
<evidence type="ECO:0000256" key="2">
    <source>
        <dbReference type="ARBA" id="ARBA00023276"/>
    </source>
</evidence>
<evidence type="ECO:0000313" key="5">
    <source>
        <dbReference type="Proteomes" id="UP001258207"/>
    </source>
</evidence>
<accession>A0AAJ6M2W4</accession>
<dbReference type="EMBL" id="CP134081">
    <property type="protein sequence ID" value="WNC12019.1"/>
    <property type="molecule type" value="Genomic_DNA"/>
</dbReference>
<sequence>MLGVCLIVSQGVQPVGAADDYAIASSRAAHGLMLDVVQAGQRLVAVGERGHILHSADRGLTWQQARVPTRQLLTALYFVDGQHGWAVGHDAVILATSDGGISWRKQHEDPDREAPLLDVWFQDVDDGFAIGAYGLVLQTRDGGQTWKEVSERLPNDDQYHLNGIAMIPDGGLFVVGEQGSLYRSADAGASWTAVPSPYTGSWFGVIGTGQPRTLLIYGLRGSLYRSEDFGDSWQSVEVSDAQGVLASGLAGAARLDSGEILLVGNAGSVLRSRDHGHRFSLYRRADRRALAGVTAAGPDRWVLAGQGGLERVDGDGAPVAP</sequence>
<dbReference type="Gene3D" id="2.130.10.10">
    <property type="entry name" value="YVTN repeat-like/Quinoprotein amine dehydrogenase"/>
    <property type="match status" value="1"/>
</dbReference>